<dbReference type="InterPro" id="IPR036390">
    <property type="entry name" value="WH_DNA-bd_sf"/>
</dbReference>
<dbReference type="EMBL" id="CBTN010000014">
    <property type="protein sequence ID" value="CDH52777.1"/>
    <property type="molecule type" value="Genomic_DNA"/>
</dbReference>
<evidence type="ECO:0000256" key="5">
    <source>
        <dbReference type="ARBA" id="ARBA00022790"/>
    </source>
</evidence>
<dbReference type="SUPFAM" id="SSF46785">
    <property type="entry name" value="Winged helix' DNA-binding domain"/>
    <property type="match status" value="1"/>
</dbReference>
<sequence length="419" mass="47369">MARVNAPSHLDFQSYINNYAGRTAIDRALYISEHCDSLEVESLQWAANAIKNNTRDTAKYSACMTQLNEACKKRGLGAIEVDQAWLATTQRENEDMLESLDAELKGYKNNMIKEKIRDCMTRQGDCYYQAGDFTNAIKCYIRTRDHSTTSAHTLDTCFNVIKASVSQGNFTHVSSYANRAEAVSATQKKELVQSKLEACRALVSLYHKEKYSSVADALTKVTFELGNSFNDIISANDIAVYGGLCALASYDRQELKAKVLSNSSFKSYLELEPQIREMIDAFYHAKYSVCLELLESYRNDYLLDMYLAPHVPALFKLIREKALVQYCIPYGKVDLQRMATAFQTSVPDLQKELANLIGEGDKISARIDSHQKILISKKRDQRQQALKRSMKAGSDYEKATKALMLRMKLLKADMIVKSN</sequence>
<evidence type="ECO:0000256" key="4">
    <source>
        <dbReference type="ARBA" id="ARBA00022490"/>
    </source>
</evidence>
<dbReference type="InterPro" id="IPR000717">
    <property type="entry name" value="PCI_dom"/>
</dbReference>
<organism evidence="9 10">
    <name type="scientific">Lichtheimia corymbifera JMRC:FSU:9682</name>
    <dbReference type="NCBI Taxonomy" id="1263082"/>
    <lineage>
        <taxon>Eukaryota</taxon>
        <taxon>Fungi</taxon>
        <taxon>Fungi incertae sedis</taxon>
        <taxon>Mucoromycota</taxon>
        <taxon>Mucoromycotina</taxon>
        <taxon>Mucoromycetes</taxon>
        <taxon>Mucorales</taxon>
        <taxon>Lichtheimiaceae</taxon>
        <taxon>Lichtheimia</taxon>
    </lineage>
</organism>
<proteinExistence type="inferred from homology"/>
<keyword evidence="6" id="KW-0539">Nucleus</keyword>
<evidence type="ECO:0000256" key="6">
    <source>
        <dbReference type="ARBA" id="ARBA00023242"/>
    </source>
</evidence>
<gene>
    <name evidence="9" type="ORF">LCOR_04215.1</name>
</gene>
<dbReference type="Pfam" id="PF01399">
    <property type="entry name" value="PCI"/>
    <property type="match status" value="1"/>
</dbReference>
<evidence type="ECO:0000313" key="9">
    <source>
        <dbReference type="EMBL" id="CDH52777.1"/>
    </source>
</evidence>
<evidence type="ECO:0000259" key="8">
    <source>
        <dbReference type="PROSITE" id="PS50250"/>
    </source>
</evidence>
<keyword evidence="7" id="KW-0175">Coiled coil</keyword>
<keyword evidence="4" id="KW-0963">Cytoplasm</keyword>
<dbReference type="STRING" id="1263082.A0A068RT30"/>
<name>A0A068RT30_9FUNG</name>
<dbReference type="SMART" id="SM00088">
    <property type="entry name" value="PINT"/>
    <property type="match status" value="1"/>
</dbReference>
<dbReference type="PANTHER" id="PTHR14145">
    <property type="entry name" value="26S PROTESOME SUBUNIT 6"/>
    <property type="match status" value="1"/>
</dbReference>
<dbReference type="InterPro" id="IPR019585">
    <property type="entry name" value="Rpn7/CSN1"/>
</dbReference>
<feature type="domain" description="PCI" evidence="8">
    <location>
        <begin position="210"/>
        <end position="381"/>
    </location>
</feature>
<accession>A0A068RT30</accession>
<feature type="coiled-coil region" evidence="7">
    <location>
        <begin position="90"/>
        <end position="117"/>
    </location>
</feature>
<dbReference type="Pfam" id="PF10602">
    <property type="entry name" value="RPN7"/>
    <property type="match status" value="1"/>
</dbReference>
<reference evidence="9" key="1">
    <citation type="submission" date="2013-08" db="EMBL/GenBank/DDBJ databases">
        <title>Gene expansion shapes genome architecture in the human pathogen Lichtheimia corymbifera: an evolutionary genomics analysis in the ancient terrestrial Mucorales (Mucoromycotina).</title>
        <authorList>
            <person name="Schwartze V.U."/>
            <person name="Winter S."/>
            <person name="Shelest E."/>
            <person name="Marcet-Houben M."/>
            <person name="Horn F."/>
            <person name="Wehner S."/>
            <person name="Hoffmann K."/>
            <person name="Riege K."/>
            <person name="Sammeth M."/>
            <person name="Nowrousian M."/>
            <person name="Valiante V."/>
            <person name="Linde J."/>
            <person name="Jacobsen I.D."/>
            <person name="Marz M."/>
            <person name="Brakhage A.A."/>
            <person name="Gabaldon T."/>
            <person name="Bocker S."/>
            <person name="Voigt K."/>
        </authorList>
    </citation>
    <scope>NUCLEOTIDE SEQUENCE [LARGE SCALE GENOMIC DNA]</scope>
    <source>
        <strain evidence="9">FSU 9682</strain>
    </source>
</reference>
<comment type="similarity">
    <text evidence="3">Belongs to the CSN1 family.</text>
</comment>
<dbReference type="AlphaFoldDB" id="A0A068RT30"/>
<dbReference type="Proteomes" id="UP000027586">
    <property type="component" value="Unassembled WGS sequence"/>
</dbReference>
<evidence type="ECO:0000313" key="10">
    <source>
        <dbReference type="Proteomes" id="UP000027586"/>
    </source>
</evidence>
<dbReference type="PROSITE" id="PS50250">
    <property type="entry name" value="PCI"/>
    <property type="match status" value="1"/>
</dbReference>
<dbReference type="GO" id="GO:0008180">
    <property type="term" value="C:COP9 signalosome"/>
    <property type="evidence" value="ECO:0007669"/>
    <property type="project" value="UniProtKB-KW"/>
</dbReference>
<evidence type="ECO:0000256" key="2">
    <source>
        <dbReference type="ARBA" id="ARBA00004496"/>
    </source>
</evidence>
<dbReference type="Gene3D" id="1.25.40.570">
    <property type="match status" value="1"/>
</dbReference>
<evidence type="ECO:0000256" key="3">
    <source>
        <dbReference type="ARBA" id="ARBA00008793"/>
    </source>
</evidence>
<protein>
    <submittedName>
        <fullName evidence="9">Cop9 signalosome complex subunit 1</fullName>
    </submittedName>
</protein>
<evidence type="ECO:0000256" key="1">
    <source>
        <dbReference type="ARBA" id="ARBA00004123"/>
    </source>
</evidence>
<evidence type="ECO:0000256" key="7">
    <source>
        <dbReference type="SAM" id="Coils"/>
    </source>
</evidence>
<dbReference type="GO" id="GO:0005737">
    <property type="term" value="C:cytoplasm"/>
    <property type="evidence" value="ECO:0007669"/>
    <property type="project" value="UniProtKB-SubCell"/>
</dbReference>
<keyword evidence="5" id="KW-0736">Signalosome</keyword>
<comment type="subcellular location">
    <subcellularLocation>
        <location evidence="2">Cytoplasm</location>
    </subcellularLocation>
    <subcellularLocation>
        <location evidence="1">Nucleus</location>
    </subcellularLocation>
</comment>
<dbReference type="InterPro" id="IPR045135">
    <property type="entry name" value="Rpn7_N"/>
</dbReference>
<dbReference type="PANTHER" id="PTHR14145:SF2">
    <property type="entry name" value="COP9 SIGNALOSOME COMPLEX SUBUNIT 1"/>
    <property type="match status" value="1"/>
</dbReference>
<keyword evidence="10" id="KW-1185">Reference proteome</keyword>
<dbReference type="OrthoDB" id="422427at2759"/>
<comment type="caution">
    <text evidence="9">The sequence shown here is derived from an EMBL/GenBank/DDBJ whole genome shotgun (WGS) entry which is preliminary data.</text>
</comment>
<dbReference type="VEuPathDB" id="FungiDB:LCOR_04215.1"/>